<evidence type="ECO:0000313" key="5">
    <source>
        <dbReference type="EMBL" id="PCS18020.1"/>
    </source>
</evidence>
<dbReference type="PANTHER" id="PTHR38445">
    <property type="entry name" value="HTH-TYPE TRANSCRIPTIONAL REPRESSOR YTRA"/>
    <property type="match status" value="1"/>
</dbReference>
<dbReference type="SUPFAM" id="SSF46785">
    <property type="entry name" value="Winged helix' DNA-binding domain"/>
    <property type="match status" value="1"/>
</dbReference>
<keyword evidence="1" id="KW-0805">Transcription regulation</keyword>
<evidence type="ECO:0000256" key="3">
    <source>
        <dbReference type="ARBA" id="ARBA00023163"/>
    </source>
</evidence>
<dbReference type="EMBL" id="JXKC01000007">
    <property type="protein sequence ID" value="PCS18020.1"/>
    <property type="molecule type" value="Genomic_DNA"/>
</dbReference>
<comment type="caution">
    <text evidence="5">The sequence shown here is derived from an EMBL/GenBank/DDBJ whole genome shotgun (WGS) entry which is preliminary data.</text>
</comment>
<name>A0A2A5SSA3_LACLC</name>
<dbReference type="PANTHER" id="PTHR38445:SF10">
    <property type="entry name" value="GNTR-FAMILY TRANSCRIPTIONAL REGULATOR"/>
    <property type="match status" value="1"/>
</dbReference>
<dbReference type="GO" id="GO:0003677">
    <property type="term" value="F:DNA binding"/>
    <property type="evidence" value="ECO:0007669"/>
    <property type="project" value="UniProtKB-KW"/>
</dbReference>
<dbReference type="CDD" id="cd07377">
    <property type="entry name" value="WHTH_GntR"/>
    <property type="match status" value="1"/>
</dbReference>
<keyword evidence="3" id="KW-0804">Transcription</keyword>
<dbReference type="Gene3D" id="1.10.10.10">
    <property type="entry name" value="Winged helix-like DNA-binding domain superfamily/Winged helix DNA-binding domain"/>
    <property type="match status" value="1"/>
</dbReference>
<keyword evidence="2" id="KW-0238">DNA-binding</keyword>
<feature type="domain" description="HTH gntR-type" evidence="4">
    <location>
        <begin position="9"/>
        <end position="77"/>
    </location>
</feature>
<dbReference type="Proteomes" id="UP000218711">
    <property type="component" value="Unassembled WGS sequence"/>
</dbReference>
<accession>A0A2A5SSA3</accession>
<evidence type="ECO:0000256" key="2">
    <source>
        <dbReference type="ARBA" id="ARBA00023125"/>
    </source>
</evidence>
<evidence type="ECO:0000313" key="6">
    <source>
        <dbReference type="Proteomes" id="UP000218711"/>
    </source>
</evidence>
<dbReference type="AlphaFoldDB" id="A0A2A5SSA3"/>
<dbReference type="Pfam" id="PF00392">
    <property type="entry name" value="GntR"/>
    <property type="match status" value="1"/>
</dbReference>
<dbReference type="InterPro" id="IPR036388">
    <property type="entry name" value="WH-like_DNA-bd_sf"/>
</dbReference>
<dbReference type="GeneID" id="61109431"/>
<dbReference type="PROSITE" id="PS50949">
    <property type="entry name" value="HTH_GNTR"/>
    <property type="match status" value="1"/>
</dbReference>
<protein>
    <submittedName>
        <fullName evidence="5">GntR family transcriptional regulator</fullName>
    </submittedName>
</protein>
<gene>
    <name evidence="5" type="ORF">RU92_GL002325</name>
</gene>
<dbReference type="InterPro" id="IPR000524">
    <property type="entry name" value="Tscrpt_reg_HTH_GntR"/>
</dbReference>
<dbReference type="RefSeq" id="WP_021037218.1">
    <property type="nucleotide sequence ID" value="NZ_JXKC01000007.1"/>
</dbReference>
<dbReference type="InterPro" id="IPR036390">
    <property type="entry name" value="WH_DNA-bd_sf"/>
</dbReference>
<sequence length="122" mass="13858">MQFDFESDTPLYLQVAEEISEGIFNGSYREGAQIPSTTEISKAYKINPATILKGMNQLVDEDLIEKKRGVGMFVMAGAQEKILNKRKEKFINQGLTRFLGEARKLNISQEQLIQLIEKGEMK</sequence>
<organism evidence="5 6">
    <name type="scientific">Lactococcus cremoris subsp. tructae</name>
    <dbReference type="NCBI Taxonomy" id="542833"/>
    <lineage>
        <taxon>Bacteria</taxon>
        <taxon>Bacillati</taxon>
        <taxon>Bacillota</taxon>
        <taxon>Bacilli</taxon>
        <taxon>Lactobacillales</taxon>
        <taxon>Streptococcaceae</taxon>
        <taxon>Lactococcus</taxon>
    </lineage>
</organism>
<evidence type="ECO:0000256" key="1">
    <source>
        <dbReference type="ARBA" id="ARBA00023015"/>
    </source>
</evidence>
<proteinExistence type="predicted"/>
<dbReference type="SMART" id="SM00345">
    <property type="entry name" value="HTH_GNTR"/>
    <property type="match status" value="1"/>
</dbReference>
<evidence type="ECO:0000259" key="4">
    <source>
        <dbReference type="PROSITE" id="PS50949"/>
    </source>
</evidence>
<dbReference type="GO" id="GO:0003700">
    <property type="term" value="F:DNA-binding transcription factor activity"/>
    <property type="evidence" value="ECO:0007669"/>
    <property type="project" value="InterPro"/>
</dbReference>
<reference evidence="5 6" key="1">
    <citation type="submission" date="2014-12" db="EMBL/GenBank/DDBJ databases">
        <title>Draft genome sequences of 10 type strains of Lactococcus.</title>
        <authorList>
            <person name="Sun Z."/>
            <person name="Zhong Z."/>
            <person name="Liu W."/>
            <person name="Zhang W."/>
            <person name="Zhang H."/>
        </authorList>
    </citation>
    <scope>NUCLEOTIDE SEQUENCE [LARGE SCALE GENOMIC DNA]</scope>
    <source>
        <strain evidence="5 6">DSM 21502</strain>
    </source>
</reference>